<gene>
    <name evidence="1" type="ORF">PV328_007947</name>
</gene>
<organism evidence="1 2">
    <name type="scientific">Microctonus aethiopoides</name>
    <dbReference type="NCBI Taxonomy" id="144406"/>
    <lineage>
        <taxon>Eukaryota</taxon>
        <taxon>Metazoa</taxon>
        <taxon>Ecdysozoa</taxon>
        <taxon>Arthropoda</taxon>
        <taxon>Hexapoda</taxon>
        <taxon>Insecta</taxon>
        <taxon>Pterygota</taxon>
        <taxon>Neoptera</taxon>
        <taxon>Endopterygota</taxon>
        <taxon>Hymenoptera</taxon>
        <taxon>Apocrita</taxon>
        <taxon>Ichneumonoidea</taxon>
        <taxon>Braconidae</taxon>
        <taxon>Euphorinae</taxon>
        <taxon>Microctonus</taxon>
    </lineage>
</organism>
<comment type="caution">
    <text evidence="1">The sequence shown here is derived from an EMBL/GenBank/DDBJ whole genome shotgun (WGS) entry which is preliminary data.</text>
</comment>
<dbReference type="EMBL" id="JAQQBS010001423">
    <property type="protein sequence ID" value="KAK0160549.1"/>
    <property type="molecule type" value="Genomic_DNA"/>
</dbReference>
<name>A0AA39CAF1_9HYME</name>
<dbReference type="AlphaFoldDB" id="A0AA39CAF1"/>
<evidence type="ECO:0000313" key="2">
    <source>
        <dbReference type="Proteomes" id="UP001168990"/>
    </source>
</evidence>
<keyword evidence="2" id="KW-1185">Reference proteome</keyword>
<dbReference type="Proteomes" id="UP001168990">
    <property type="component" value="Unassembled WGS sequence"/>
</dbReference>
<accession>A0AA39CAF1</accession>
<reference evidence="1" key="2">
    <citation type="submission" date="2023-03" db="EMBL/GenBank/DDBJ databases">
        <authorList>
            <person name="Inwood S.N."/>
            <person name="Skelly J.G."/>
            <person name="Guhlin J."/>
            <person name="Harrop T.W.R."/>
            <person name="Goldson S.G."/>
            <person name="Dearden P.K."/>
        </authorList>
    </citation>
    <scope>NUCLEOTIDE SEQUENCE</scope>
    <source>
        <strain evidence="1">Irish</strain>
        <tissue evidence="1">Whole body</tissue>
    </source>
</reference>
<evidence type="ECO:0000313" key="1">
    <source>
        <dbReference type="EMBL" id="KAK0160549.1"/>
    </source>
</evidence>
<proteinExistence type="predicted"/>
<reference evidence="1" key="1">
    <citation type="journal article" date="2023" name="bioRxiv">
        <title>Scaffold-level genome assemblies of two parasitoid biocontrol wasps reveal the parthenogenesis mechanism and an associated novel virus.</title>
        <authorList>
            <person name="Inwood S."/>
            <person name="Skelly J."/>
            <person name="Guhlin J."/>
            <person name="Harrop T."/>
            <person name="Goldson S."/>
            <person name="Dearden P."/>
        </authorList>
    </citation>
    <scope>NUCLEOTIDE SEQUENCE</scope>
    <source>
        <strain evidence="1">Irish</strain>
        <tissue evidence="1">Whole body</tissue>
    </source>
</reference>
<protein>
    <submittedName>
        <fullName evidence="1">Uncharacterized protein</fullName>
    </submittedName>
</protein>
<sequence>MGSDGKTCYPCPASGYCNGDKSVICENDKVFIKNNEGGKCVNKINSSSSDSSFENMYEFIADTGSSSEEDKSGTDFNMEVS</sequence>